<dbReference type="Proteomes" id="UP000824300">
    <property type="component" value="Chromosome"/>
</dbReference>
<dbReference type="Pfam" id="PF10983">
    <property type="entry name" value="DUF2793"/>
    <property type="match status" value="1"/>
</dbReference>
<dbReference type="InterPro" id="IPR021251">
    <property type="entry name" value="DUF2793"/>
</dbReference>
<protein>
    <submittedName>
        <fullName evidence="1">DUF2793 domain-containing protein</fullName>
    </submittedName>
</protein>
<reference evidence="1 2" key="1">
    <citation type="submission" date="2021-08" db="EMBL/GenBank/DDBJ databases">
        <title>Comparative Genomics Analysis of the Genus Qipengyuania Reveals Extensive Genetic Diversity and Metabolic Versatility, Including the Description of Fifteen Novel Species.</title>
        <authorList>
            <person name="Liu Y."/>
        </authorList>
    </citation>
    <scope>NUCLEOTIDE SEQUENCE [LARGE SCALE GENOMIC DNA]</scope>
    <source>
        <strain evidence="1 2">1NDW3</strain>
    </source>
</reference>
<gene>
    <name evidence="1" type="ORF">K3162_09195</name>
</gene>
<dbReference type="EMBL" id="CP081296">
    <property type="protein sequence ID" value="QZD91728.1"/>
    <property type="molecule type" value="Genomic_DNA"/>
</dbReference>
<keyword evidence="2" id="KW-1185">Reference proteome</keyword>
<sequence>MTQVASLTSSTSRHALPLLFSGQSQKEFTVNEALARLDLLVHPAIEEELAVPPSAPSAGDCYIVGASATDEWAGHDASLAGWDGTQWTFVEARDGMTVRRLSDGTLLQYSEGWQSYSAPLDPDGGSTIDVEARTAISELISLLKAFGIFS</sequence>
<evidence type="ECO:0000313" key="1">
    <source>
        <dbReference type="EMBL" id="QZD91728.1"/>
    </source>
</evidence>
<name>A0ABX8ZX97_9SPHN</name>
<proteinExistence type="predicted"/>
<dbReference type="RefSeq" id="WP_221427433.1">
    <property type="nucleotide sequence ID" value="NZ_CP081296.1"/>
</dbReference>
<accession>A0ABX8ZX97</accession>
<organism evidence="1 2">
    <name type="scientific">Qipengyuania xiapuensis</name>
    <dbReference type="NCBI Taxonomy" id="2867236"/>
    <lineage>
        <taxon>Bacteria</taxon>
        <taxon>Pseudomonadati</taxon>
        <taxon>Pseudomonadota</taxon>
        <taxon>Alphaproteobacteria</taxon>
        <taxon>Sphingomonadales</taxon>
        <taxon>Erythrobacteraceae</taxon>
        <taxon>Qipengyuania</taxon>
    </lineage>
</organism>
<evidence type="ECO:0000313" key="2">
    <source>
        <dbReference type="Proteomes" id="UP000824300"/>
    </source>
</evidence>